<dbReference type="InterPro" id="IPR009678">
    <property type="entry name" value="Phage_tail_completion_R"/>
</dbReference>
<organism evidence="1">
    <name type="scientific">Shewanella sp. (strain MR-7)</name>
    <dbReference type="NCBI Taxonomy" id="60481"/>
    <lineage>
        <taxon>Bacteria</taxon>
        <taxon>Pseudomonadati</taxon>
        <taxon>Pseudomonadota</taxon>
        <taxon>Gammaproteobacteria</taxon>
        <taxon>Alteromonadales</taxon>
        <taxon>Shewanellaceae</taxon>
        <taxon>Shewanella</taxon>
    </lineage>
</organism>
<accession>Q0HYS9</accession>
<name>Q0HYS9_SHESR</name>
<evidence type="ECO:0000313" key="1">
    <source>
        <dbReference type="EMBL" id="ABI41726.1"/>
    </source>
</evidence>
<dbReference type="Pfam" id="PF06891">
    <property type="entry name" value="P2_Phage_GpR"/>
    <property type="match status" value="1"/>
</dbReference>
<evidence type="ECO:0008006" key="2">
    <source>
        <dbReference type="Google" id="ProtNLM"/>
    </source>
</evidence>
<dbReference type="AlphaFoldDB" id="Q0HYS9"/>
<dbReference type="EMBL" id="CP000444">
    <property type="protein sequence ID" value="ABI41726.1"/>
    <property type="molecule type" value="Genomic_DNA"/>
</dbReference>
<dbReference type="HOGENOM" id="CLU_135548_0_0_6"/>
<reference evidence="1" key="1">
    <citation type="submission" date="2006-08" db="EMBL/GenBank/DDBJ databases">
        <title>Complete sequence of Chromosome1 of Shewanella sp. MR-7.</title>
        <authorList>
            <consortium name="US DOE Joint Genome Institute"/>
            <person name="Copeland A."/>
            <person name="Lucas S."/>
            <person name="Lapidus A."/>
            <person name="Barry K."/>
            <person name="Detter J.C."/>
            <person name="Glavina del Rio T."/>
            <person name="Hammon N."/>
            <person name="Israni S."/>
            <person name="Dalin E."/>
            <person name="Tice H."/>
            <person name="Pitluck S."/>
            <person name="Kiss H."/>
            <person name="Brettin T."/>
            <person name="Bruce D."/>
            <person name="Han C."/>
            <person name="Tapia R."/>
            <person name="Gilna P."/>
            <person name="Schmutz J."/>
            <person name="Larimer F."/>
            <person name="Land M."/>
            <person name="Hauser L."/>
            <person name="Kyrpides N."/>
            <person name="Mikhailova N."/>
            <person name="Nealson K."/>
            <person name="Konstantinidis K."/>
            <person name="Klappenbach J."/>
            <person name="Tiedje J."/>
            <person name="Richardson P."/>
        </authorList>
    </citation>
    <scope>NUCLEOTIDE SEQUENCE</scope>
    <source>
        <strain evidence="1">MR-7</strain>
    </source>
</reference>
<dbReference type="KEGG" id="shm:Shewmr7_0726"/>
<protein>
    <recommendedName>
        <fullName evidence="2">Phage tail protein</fullName>
    </recommendedName>
</protein>
<gene>
    <name evidence="1" type="ordered locus">Shewmr7_0726</name>
</gene>
<sequence length="155" mass="17650">MSQLNALTLHLLNTLKPYVKPNDIDAWQTDGQLHIIQDDLGEGINIAKWQHSAVIAIERLPHTKFNPYTILAILAAWLSDNDWPQEEYGLSEPAIDIDIISDDHAQMIINIDLVDDLGIVEDEQGNIPYMGKKYRLENIPINWAEQVDLINRGEQ</sequence>
<proteinExistence type="predicted"/>